<dbReference type="GO" id="GO:0006297">
    <property type="term" value="P:nucleotide-excision repair, DNA gap filling"/>
    <property type="evidence" value="ECO:0007669"/>
    <property type="project" value="TreeGrafter"/>
</dbReference>
<keyword evidence="10" id="KW-0132">Cell division</keyword>
<dbReference type="SMART" id="SM00220">
    <property type="entry name" value="S_TKc"/>
    <property type="match status" value="1"/>
</dbReference>
<evidence type="ECO:0000256" key="22">
    <source>
        <dbReference type="ARBA" id="ARBA00023204"/>
    </source>
</evidence>
<dbReference type="InterPro" id="IPR027442">
    <property type="entry name" value="MAPKAPK_C"/>
</dbReference>
<dbReference type="GO" id="GO:0006310">
    <property type="term" value="P:DNA recombination"/>
    <property type="evidence" value="ECO:0007669"/>
    <property type="project" value="UniProtKB-KW"/>
</dbReference>
<dbReference type="InterPro" id="IPR004353">
    <property type="entry name" value="Mon1"/>
</dbReference>
<comment type="catalytic activity">
    <reaction evidence="26 30">
        <text>ATP + (deoxyribonucleotide)n-3'-hydroxyl + 5'-phospho-(deoxyribonucleotide)m = (deoxyribonucleotide)n+m + AMP + diphosphate.</text>
        <dbReference type="EC" id="6.5.1.1"/>
    </reaction>
</comment>
<dbReference type="InterPro" id="IPR012309">
    <property type="entry name" value="DNA_ligase_ATP-dep_C"/>
</dbReference>
<dbReference type="InterPro" id="IPR011009">
    <property type="entry name" value="Kinase-like_dom_sf"/>
</dbReference>
<dbReference type="GO" id="GO:0003910">
    <property type="term" value="F:DNA ligase (ATP) activity"/>
    <property type="evidence" value="ECO:0007669"/>
    <property type="project" value="UniProtKB-EC"/>
</dbReference>
<dbReference type="InterPro" id="IPR012308">
    <property type="entry name" value="DNA_ligase_ATP-dep_N"/>
</dbReference>
<keyword evidence="12" id="KW-0479">Metal-binding</keyword>
<dbReference type="GO" id="GO:0005654">
    <property type="term" value="C:nucleoplasm"/>
    <property type="evidence" value="ECO:0007669"/>
    <property type="project" value="UniProtKB-SubCell"/>
</dbReference>
<dbReference type="InterPro" id="IPR043970">
    <property type="entry name" value="FUZ/MON1/HPS1_longin_3"/>
</dbReference>
<dbReference type="PROSITE" id="PS50160">
    <property type="entry name" value="DNA_LIGASE_A3"/>
    <property type="match status" value="1"/>
</dbReference>
<dbReference type="InterPro" id="IPR036420">
    <property type="entry name" value="BRCT_dom_sf"/>
</dbReference>
<evidence type="ECO:0000256" key="15">
    <source>
        <dbReference type="ARBA" id="ARBA00022763"/>
    </source>
</evidence>
<evidence type="ECO:0000259" key="36">
    <source>
        <dbReference type="PROSITE" id="PS50172"/>
    </source>
</evidence>
<evidence type="ECO:0000256" key="33">
    <source>
        <dbReference type="SAM" id="Phobius"/>
    </source>
</evidence>
<dbReference type="GO" id="GO:0003677">
    <property type="term" value="F:DNA binding"/>
    <property type="evidence" value="ECO:0007669"/>
    <property type="project" value="InterPro"/>
</dbReference>
<dbReference type="Pfam" id="PF19038">
    <property type="entry name" value="Fuz_longin_3"/>
    <property type="match status" value="1"/>
</dbReference>
<dbReference type="GO" id="GO:0007059">
    <property type="term" value="P:chromosome segregation"/>
    <property type="evidence" value="ECO:0007669"/>
    <property type="project" value="UniProtKB-KW"/>
</dbReference>
<evidence type="ECO:0000313" key="38">
    <source>
        <dbReference type="Proteomes" id="UP000054632"/>
    </source>
</evidence>
<dbReference type="GO" id="GO:0005524">
    <property type="term" value="F:ATP binding"/>
    <property type="evidence" value="ECO:0007669"/>
    <property type="project" value="UniProtKB-UniRule"/>
</dbReference>
<evidence type="ECO:0000256" key="23">
    <source>
        <dbReference type="ARBA" id="ARBA00023242"/>
    </source>
</evidence>
<keyword evidence="14 29" id="KW-0547">Nucleotide-binding</keyword>
<dbReference type="Gene3D" id="4.10.1170.10">
    <property type="entry name" value="MAP kinase activated protein kinase 2"/>
    <property type="match status" value="1"/>
</dbReference>
<evidence type="ECO:0000256" key="25">
    <source>
        <dbReference type="ARBA" id="ARBA00025632"/>
    </source>
</evidence>
<evidence type="ECO:0000256" key="21">
    <source>
        <dbReference type="ARBA" id="ARBA00023172"/>
    </source>
</evidence>
<dbReference type="GO" id="GO:0016192">
    <property type="term" value="P:vesicle-mediated transport"/>
    <property type="evidence" value="ECO:0007669"/>
    <property type="project" value="InterPro"/>
</dbReference>
<evidence type="ECO:0000256" key="7">
    <source>
        <dbReference type="ARBA" id="ARBA00022527"/>
    </source>
</evidence>
<feature type="transmembrane region" description="Helical" evidence="33">
    <location>
        <begin position="1728"/>
        <end position="1750"/>
    </location>
</feature>
<keyword evidence="15 30" id="KW-0227">DNA damage</keyword>
<comment type="caution">
    <text evidence="37">The sequence shown here is derived from an EMBL/GenBank/DDBJ whole genome shotgun (WGS) entry which is preliminary data.</text>
</comment>
<evidence type="ECO:0000256" key="24">
    <source>
        <dbReference type="ARBA" id="ARBA00023306"/>
    </source>
</evidence>
<evidence type="ECO:0000256" key="28">
    <source>
        <dbReference type="ARBA" id="ARBA00048679"/>
    </source>
</evidence>
<dbReference type="SUPFAM" id="SSF48452">
    <property type="entry name" value="TPR-like"/>
    <property type="match status" value="1"/>
</dbReference>
<keyword evidence="9 30" id="KW-0436">Ligase</keyword>
<evidence type="ECO:0000256" key="8">
    <source>
        <dbReference type="ARBA" id="ARBA00022553"/>
    </source>
</evidence>
<comment type="function">
    <text evidence="25">Required for association of the cohesin complex with chromatin during interphase. Plays a role in sister chromatid cohesion and normal progression through prometaphase.</text>
</comment>
<dbReference type="Gene3D" id="1.10.510.10">
    <property type="entry name" value="Transferase(Phosphotransferase) domain 1"/>
    <property type="match status" value="1"/>
</dbReference>
<dbReference type="FunFam" id="1.10.510.10:FF:000571">
    <property type="entry name" value="Maternal embryonic leucine zipper kinase"/>
    <property type="match status" value="1"/>
</dbReference>
<dbReference type="CDD" id="cd14089">
    <property type="entry name" value="STKc_MAPKAPK"/>
    <property type="match status" value="1"/>
</dbReference>
<feature type="domain" description="BRCT" evidence="36">
    <location>
        <begin position="2370"/>
        <end position="2475"/>
    </location>
</feature>
<dbReference type="EMBL" id="JYDR01000053">
    <property type="protein sequence ID" value="KRY71754.1"/>
    <property type="molecule type" value="Genomic_DNA"/>
</dbReference>
<evidence type="ECO:0000256" key="12">
    <source>
        <dbReference type="ARBA" id="ARBA00022723"/>
    </source>
</evidence>
<keyword evidence="20" id="KW-0460">Magnesium</keyword>
<dbReference type="Proteomes" id="UP000054632">
    <property type="component" value="Unassembled WGS sequence"/>
</dbReference>
<evidence type="ECO:0000256" key="20">
    <source>
        <dbReference type="ARBA" id="ARBA00022842"/>
    </source>
</evidence>
<comment type="similarity">
    <text evidence="5">Belongs to the SCC4/mau-2 family.</text>
</comment>
<evidence type="ECO:0000256" key="30">
    <source>
        <dbReference type="RuleBase" id="RU000617"/>
    </source>
</evidence>
<dbReference type="SUPFAM" id="SSF56112">
    <property type="entry name" value="Protein kinase-like (PK-like)"/>
    <property type="match status" value="1"/>
</dbReference>
<dbReference type="GO" id="GO:0035095">
    <property type="term" value="P:behavioral response to nicotine"/>
    <property type="evidence" value="ECO:0007669"/>
    <property type="project" value="UniProtKB-ARBA"/>
</dbReference>
<reference evidence="37 38" key="1">
    <citation type="submission" date="2015-01" db="EMBL/GenBank/DDBJ databases">
        <title>Evolution of Trichinella species and genotypes.</title>
        <authorList>
            <person name="Korhonen P.K."/>
            <person name="Edoardo P."/>
            <person name="Giuseppe L.R."/>
            <person name="Gasser R.B."/>
        </authorList>
    </citation>
    <scope>NUCLEOTIDE SEQUENCE [LARGE SCALE GENOMIC DNA]</scope>
    <source>
        <strain evidence="37">ISS13</strain>
    </source>
</reference>
<dbReference type="GO" id="GO:0106310">
    <property type="term" value="F:protein serine kinase activity"/>
    <property type="evidence" value="ECO:0007669"/>
    <property type="project" value="RHEA"/>
</dbReference>
<evidence type="ECO:0000256" key="27">
    <source>
        <dbReference type="ARBA" id="ARBA00047899"/>
    </source>
</evidence>
<comment type="catalytic activity">
    <reaction evidence="27">
        <text>L-threonyl-[protein] + ATP = O-phospho-L-threonyl-[protein] + ADP + H(+)</text>
        <dbReference type="Rhea" id="RHEA:46608"/>
        <dbReference type="Rhea" id="RHEA-COMP:11060"/>
        <dbReference type="Rhea" id="RHEA-COMP:11605"/>
        <dbReference type="ChEBI" id="CHEBI:15378"/>
        <dbReference type="ChEBI" id="CHEBI:30013"/>
        <dbReference type="ChEBI" id="CHEBI:30616"/>
        <dbReference type="ChEBI" id="CHEBI:61977"/>
        <dbReference type="ChEBI" id="CHEBI:456216"/>
        <dbReference type="EC" id="2.7.11.1"/>
    </reaction>
</comment>
<comment type="cofactor">
    <cofactor evidence="1">
        <name>Mg(2+)</name>
        <dbReference type="ChEBI" id="CHEBI:18420"/>
    </cofactor>
</comment>
<keyword evidence="33" id="KW-0472">Membrane</keyword>
<dbReference type="FunFam" id="3.30.200.20:FF:000156">
    <property type="entry name" value="MAP kinase-activated protein kinase 3"/>
    <property type="match status" value="1"/>
</dbReference>
<feature type="region of interest" description="Disordered" evidence="32">
    <location>
        <begin position="2569"/>
        <end position="2608"/>
    </location>
</feature>
<organism evidence="37 38">
    <name type="scientific">Trichinella pseudospiralis</name>
    <name type="common">Parasitic roundworm</name>
    <dbReference type="NCBI Taxonomy" id="6337"/>
    <lineage>
        <taxon>Eukaryota</taxon>
        <taxon>Metazoa</taxon>
        <taxon>Ecdysozoa</taxon>
        <taxon>Nematoda</taxon>
        <taxon>Enoplea</taxon>
        <taxon>Dorylaimia</taxon>
        <taxon>Trichinellida</taxon>
        <taxon>Trichinellidae</taxon>
        <taxon>Trichinella</taxon>
    </lineage>
</organism>
<dbReference type="InterPro" id="IPR043971">
    <property type="entry name" value="FUZ/MON1/HPS1_longin_2"/>
</dbReference>
<dbReference type="InterPro" id="IPR016059">
    <property type="entry name" value="DNA_ligase_ATP-dep_CS"/>
</dbReference>
<dbReference type="Gene3D" id="2.40.50.140">
    <property type="entry name" value="Nucleic acid-binding proteins"/>
    <property type="match status" value="1"/>
</dbReference>
<comment type="similarity">
    <text evidence="3">Belongs to the protein kinase superfamily. CAMK Ser/Thr protein kinase family.</text>
</comment>
<dbReference type="GO" id="GO:0006623">
    <property type="term" value="P:protein targeting to vacuole"/>
    <property type="evidence" value="ECO:0007669"/>
    <property type="project" value="InterPro"/>
</dbReference>
<dbReference type="PANTHER" id="PTHR45997:SF1">
    <property type="entry name" value="DNA LIGASE 4"/>
    <property type="match status" value="1"/>
</dbReference>
<dbReference type="InterPro" id="IPR029710">
    <property type="entry name" value="LIG4"/>
</dbReference>
<feature type="compositionally biased region" description="Acidic residues" evidence="32">
    <location>
        <begin position="2575"/>
        <end position="2586"/>
    </location>
</feature>
<gene>
    <name evidence="37" type="primary">DNL4</name>
    <name evidence="37" type="ORF">T4A_10690</name>
</gene>
<evidence type="ECO:0000256" key="29">
    <source>
        <dbReference type="PROSITE-ProRule" id="PRU10141"/>
    </source>
</evidence>
<comment type="similarity">
    <text evidence="6">Belongs to the MON1/SAND family.</text>
</comment>
<comment type="subcellular location">
    <subcellularLocation>
        <location evidence="2">Nucleus</location>
        <location evidence="2">Nucleoplasm</location>
    </subcellularLocation>
</comment>
<keyword evidence="8" id="KW-0597">Phosphoprotein</keyword>
<dbReference type="InterPro" id="IPR043972">
    <property type="entry name" value="FUZ/MON1/HPS1_longin_1"/>
</dbReference>
<dbReference type="InterPro" id="IPR012340">
    <property type="entry name" value="NA-bd_OB-fold"/>
</dbReference>
<dbReference type="GO" id="GO:0051301">
    <property type="term" value="P:cell division"/>
    <property type="evidence" value="ECO:0007669"/>
    <property type="project" value="UniProtKB-KW"/>
</dbReference>
<keyword evidence="18" id="KW-0159">Chromosome partition</keyword>
<evidence type="ECO:0000259" key="34">
    <source>
        <dbReference type="PROSITE" id="PS50011"/>
    </source>
</evidence>
<dbReference type="InterPro" id="IPR000719">
    <property type="entry name" value="Prot_kinase_dom"/>
</dbReference>
<keyword evidence="19 29" id="KW-0067">ATP-binding</keyword>
<dbReference type="Pfam" id="PF01068">
    <property type="entry name" value="DNA_ligase_A_M"/>
    <property type="match status" value="1"/>
</dbReference>
<dbReference type="InterPro" id="IPR036599">
    <property type="entry name" value="DNA_ligase_N_sf"/>
</dbReference>
<dbReference type="PROSITE" id="PS00697">
    <property type="entry name" value="DNA_LIGASE_A1"/>
    <property type="match status" value="1"/>
</dbReference>
<evidence type="ECO:0000256" key="32">
    <source>
        <dbReference type="SAM" id="MobiDB-lite"/>
    </source>
</evidence>
<dbReference type="PANTHER" id="PTHR45997">
    <property type="entry name" value="DNA LIGASE 4"/>
    <property type="match status" value="1"/>
</dbReference>
<dbReference type="FunFam" id="4.10.1170.10:FF:000001">
    <property type="entry name" value="MAP kinase-activated protein kinase 3"/>
    <property type="match status" value="1"/>
</dbReference>
<dbReference type="GO" id="GO:0046872">
    <property type="term" value="F:metal ion binding"/>
    <property type="evidence" value="ECO:0007669"/>
    <property type="project" value="UniProtKB-KW"/>
</dbReference>
<feature type="domain" description="BRCT" evidence="36">
    <location>
        <begin position="2229"/>
        <end position="2311"/>
    </location>
</feature>
<dbReference type="SMART" id="SM00028">
    <property type="entry name" value="TPR"/>
    <property type="match status" value="4"/>
</dbReference>
<dbReference type="GO" id="GO:0006303">
    <property type="term" value="P:double-strand break repair via nonhomologous end joining"/>
    <property type="evidence" value="ECO:0007669"/>
    <property type="project" value="TreeGrafter"/>
</dbReference>
<dbReference type="Pfam" id="PF19037">
    <property type="entry name" value="Fuz_longin_2"/>
    <property type="match status" value="1"/>
</dbReference>
<dbReference type="SMART" id="SM00292">
    <property type="entry name" value="BRCT"/>
    <property type="match status" value="2"/>
</dbReference>
<protein>
    <recommendedName>
        <fullName evidence="30">DNA ligase</fullName>
        <ecNumber evidence="30">6.5.1.1</ecNumber>
    </recommendedName>
</protein>
<dbReference type="PROSITE" id="PS00107">
    <property type="entry name" value="PROTEIN_KINASE_ATP"/>
    <property type="match status" value="1"/>
</dbReference>
<evidence type="ECO:0000313" key="37">
    <source>
        <dbReference type="EMBL" id="KRY71754.1"/>
    </source>
</evidence>
<evidence type="ECO:0000256" key="5">
    <source>
        <dbReference type="ARBA" id="ARBA00008585"/>
    </source>
</evidence>
<dbReference type="InterPro" id="IPR001357">
    <property type="entry name" value="BRCT_dom"/>
</dbReference>
<evidence type="ECO:0000256" key="31">
    <source>
        <dbReference type="RuleBase" id="RU004196"/>
    </source>
</evidence>
<dbReference type="PROSITE" id="PS50172">
    <property type="entry name" value="BRCT"/>
    <property type="match status" value="2"/>
</dbReference>
<evidence type="ECO:0000256" key="17">
    <source>
        <dbReference type="ARBA" id="ARBA00022777"/>
    </source>
</evidence>
<dbReference type="SUPFAM" id="SSF52113">
    <property type="entry name" value="BRCT domain"/>
    <property type="match status" value="2"/>
</dbReference>
<dbReference type="InterPro" id="IPR044125">
    <property type="entry name" value="Adenylation_DNA_ligase_IV"/>
</dbReference>
<dbReference type="Gene3D" id="1.10.3260.10">
    <property type="entry name" value="DNA ligase, ATP-dependent, N-terminal domain"/>
    <property type="match status" value="1"/>
</dbReference>
<feature type="region of interest" description="Disordered" evidence="32">
    <location>
        <begin position="2486"/>
        <end position="2511"/>
    </location>
</feature>
<dbReference type="Gene3D" id="3.30.200.20">
    <property type="entry name" value="Phosphorylase Kinase, domain 1"/>
    <property type="match status" value="1"/>
</dbReference>
<dbReference type="CDD" id="cd07903">
    <property type="entry name" value="Adenylation_DNA_ligase_IV"/>
    <property type="match status" value="1"/>
</dbReference>
<evidence type="ECO:0000256" key="13">
    <source>
        <dbReference type="ARBA" id="ARBA00022737"/>
    </source>
</evidence>
<keyword evidence="7" id="KW-0723">Serine/threonine-protein kinase</keyword>
<dbReference type="GO" id="GO:0071897">
    <property type="term" value="P:DNA biosynthetic process"/>
    <property type="evidence" value="ECO:0007669"/>
    <property type="project" value="InterPro"/>
</dbReference>
<proteinExistence type="inferred from homology"/>
<dbReference type="Gene3D" id="3.30.470.30">
    <property type="entry name" value="DNA ligase/mRNA capping enzyme"/>
    <property type="match status" value="1"/>
</dbReference>
<evidence type="ECO:0000256" key="2">
    <source>
        <dbReference type="ARBA" id="ARBA00004642"/>
    </source>
</evidence>
<evidence type="ECO:0000256" key="4">
    <source>
        <dbReference type="ARBA" id="ARBA00007572"/>
    </source>
</evidence>
<evidence type="ECO:0000256" key="11">
    <source>
        <dbReference type="ARBA" id="ARBA00022679"/>
    </source>
</evidence>
<evidence type="ECO:0000256" key="26">
    <source>
        <dbReference type="ARBA" id="ARBA00034003"/>
    </source>
</evidence>
<dbReference type="Pfam" id="PF04675">
    <property type="entry name" value="DNA_ligase_A_N"/>
    <property type="match status" value="1"/>
</dbReference>
<sequence>MLPFQDAYYLGLLSMAEDFRTRSPPEIVNALRCLLSIFEFSPPIGIEARLHFQVGHMYWSFTENIDHARQHLERAITLARSHHAFEDVLSDAAYSLAQLYFKTNESALGRNLLYQTIETLKNCQGMFCWQIKLVFQLAQHLVNDRDYITAREVLQLGYQAAVNENCIYIRIMILLSISQLYMFESRVKELHQTLIGKDHRFVGHIFEPGKAKSSKACLIELQQLVQMITHTVHQEQKDEQQQYEYFQWISDEHLCILVYAMTVMQALHCGKFNKARQYAERALAHVEKLRRLNEEDNVAQSLWLLLLEHSILSQLNTGHYVSAVKEISLLKSACHCSPRLFYQYGSRLHMLLGLYAVSMDQAQAAEAQFAAALRFNRDPKLSFYLNLNLAVLYLQCGRESEFYNLMDINPERLAEQSINLRAASLFVRGMHLMLQRRYSEAKKVLCDALEVTSKEDLNHLVSFCFVLIGQMLLGVNPRPEHLQEALKLFTSSLHLAQNNADATAQLWSSGALKNLYAICQNADQQKHYGQLEGDLVRAMLQEQEHSRQLAEHQLINITDLMDLVHLHSHSIYKSPLRIFIIPQWQSLLNLCMAEISQASSHVDAFSMPHSVPTDKKNSETTESELPSYRSVPKITDEMESLAITEQILDTVICDKLVTSVFCEESLHLHSCSKSSESRSSDALQSYVTTLLSDHDKHVFVLSDAGKPVYTRHGSEEELSSLMGVIQALVSFVSSQNEGDELRTIRAGVWTFVFSHRAPLILCLVSRRSDSAEQLSRQLDLVHRQILTVLTQVQLSRIFEERKNFDLRRLLAGTERTLERLILVMETDFSLLLNAVRCYTLPHSTRETIVQVMSSCCSQPKCIVFAVLLVHDQLVAYSGKKKAILSPSDLALLINLVASNISFKDAESWSPICLPAYDESTFLSAHISYLTENSPACLLLLTAEKDSFFTMSEVRNKIIDKFTRTKALAILNELQQERKRFEINELGIPDLIHFIYKHRTKSQFTSMSLSLPYRDEYFEKHLFNRYLLIHNFMHSEKHKHNIFYVTGDLENILGWVTTAFEVYAVFSPLITKPEAVSRVEQLMKWIKKEENNLFLINPVFFFKNMSSKSSTTVMNNGQSTVKAVDGRSDVVSALKKKSSASNTVDNAGGADDGQQFSFTYDANGVHLKPLTRMITEDYRVSKTVLGVGLNGKVVECFKRKTGEKFALKVLCDTPKARREVELHCLARNHKNIVTIYDVYLNSFSNTKCLLIVMECMEGGELFSRIQRRGEHAFTEREAASIMYDICSAVRFLHSLQIAHRDIKPENLLYTKVSDDAVIKLTDFGFAKRTEPSAVKSLETPCYTPYYVAPEILGTEKYDKSCDMWSLGVVMYILLCGFPPFYSSHGLPMSPGMKSRIRSGQYVFPSPEWDNVSDSAKDLIRGLLKTDPSDRLRIDQVMTHSWITGCQAVPETPLCTVSVLSEKKVIWNDVQEEMSNALASMRVDCDQMQIKNLSDSKNKLLEKRKKRLFGLKLKMEQSCCSIESEIPFVDLCSIFQACASTRNQAEKRRILGKFFHCWRERFKSKYQNCVASKNNSNSLEESFFPVLRLLVPKLDNARGPIGLKENMLAKKFIQIMAIDKNSPDAKALLGFHLPATKSRMSSTTGRLDGDFAALISSMLKCRVLANADRQISLLDINRCLDQLASAHANRSRDQVERQIDWCCRNLNSEQFKWFVRIVLKDVRVRNLKSTIYLCIYIYIYVIFFFSSFLIGLSSNSILKLYHPDAVRLYDVSVSLETVCAQLKPLESSSAGGCCSIELFKAYRPMLAALIFPDQIICQIVAGCKFYVETKFDGERVQLHKDDNNNYKYFSRNGIDFTSSYGSTPFVGNLTQFIHRAFENHVHNCILDGEMIAWDRTARRFVGKGEHVDVKTLKLDSHLNPCYMVFDCLFLNDCPLASMPLSERLQKLRSSVCDVPERLQIVHQQLTDSADQVIELLNETVGRGEEGIMVKDPTSLYKPNSRTLSAGWFKIKPDYINGLIDDLDVLIVGGYFGTGRRSNLLSHFMIALMENYDKEKVETVDDCSSSTPWFVALGRVGSGYSLKELYDFNAKLVQLRLKRGQPPSWLKLGSEKPEVYIHPEQSTIVQVKAAQIVTSGQFPLGFTLRFPRVQAIRHDKTWRDCMTVEQFLNFKDLSVDCTSKRLAEMKNDNQIMNLKNISKKRKRKATVAADRRCRVEAMKNLDQSKRMREFKAISNIFQGRELCILNGNDTFTKENLEAKVVELGGTVVQHPVAGRQTVKVKSVVRASTVDVLKLSWLIRCIQTNSFIQWTPKDMLLTTATMKRHFKRNFDQYGDSYTDPVDAETLHDLLTTVPLEKTDVDDSKSQQFLSTIPYKYGIFLNCTIYLDLYDDLRSPLRRRIAFSALDRYELLLYQFRANIVDTLTDSLTHVIVHSDDLSRLDDIWRWKADFNANFHIVTESWVTHCIREFEIVNESLHSACISGESYHAIADEKAEEEEEEEKDDDDDDDVTEEDEEEILSADRFAEFQISISSIHPFEARNERTSSTSLHQSIVSLFFGRSIRLSRSITIKKGGWQDVKEEEEEEEEEEEAKNKIMNVPTEAERFSPQTTAT</sequence>
<comment type="similarity">
    <text evidence="4 31">Belongs to the ATP-dependent DNA ligase family.</text>
</comment>
<evidence type="ECO:0000256" key="9">
    <source>
        <dbReference type="ARBA" id="ARBA00022598"/>
    </source>
</evidence>
<dbReference type="Gene3D" id="3.40.50.10190">
    <property type="entry name" value="BRCT domain"/>
    <property type="match status" value="2"/>
</dbReference>
<dbReference type="Pfam" id="PF00533">
    <property type="entry name" value="BRCT"/>
    <property type="match status" value="1"/>
</dbReference>
<evidence type="ECO:0000256" key="1">
    <source>
        <dbReference type="ARBA" id="ARBA00001946"/>
    </source>
</evidence>
<keyword evidence="16" id="KW-0498">Mitosis</keyword>
<dbReference type="InterPro" id="IPR019440">
    <property type="entry name" value="MAU2"/>
</dbReference>
<dbReference type="GO" id="GO:0008361">
    <property type="term" value="P:regulation of cell size"/>
    <property type="evidence" value="ECO:0007669"/>
    <property type="project" value="UniProtKB-ARBA"/>
</dbReference>
<feature type="transmembrane region" description="Helical" evidence="33">
    <location>
        <begin position="1362"/>
        <end position="1381"/>
    </location>
</feature>
<name>A0A0V1EDS3_TRIPS</name>
<dbReference type="GO" id="GO:0004674">
    <property type="term" value="F:protein serine/threonine kinase activity"/>
    <property type="evidence" value="ECO:0007669"/>
    <property type="project" value="UniProtKB-KW"/>
</dbReference>
<evidence type="ECO:0000256" key="14">
    <source>
        <dbReference type="ARBA" id="ARBA00022741"/>
    </source>
</evidence>
<comment type="catalytic activity">
    <reaction evidence="28">
        <text>L-seryl-[protein] + ATP = O-phospho-L-seryl-[protein] + ADP + H(+)</text>
        <dbReference type="Rhea" id="RHEA:17989"/>
        <dbReference type="Rhea" id="RHEA-COMP:9863"/>
        <dbReference type="Rhea" id="RHEA-COMP:11604"/>
        <dbReference type="ChEBI" id="CHEBI:15378"/>
        <dbReference type="ChEBI" id="CHEBI:29999"/>
        <dbReference type="ChEBI" id="CHEBI:30616"/>
        <dbReference type="ChEBI" id="CHEBI:83421"/>
        <dbReference type="ChEBI" id="CHEBI:456216"/>
        <dbReference type="EC" id="2.7.11.1"/>
    </reaction>
</comment>
<dbReference type="InterPro" id="IPR000977">
    <property type="entry name" value="DNA_ligase_ATP-dep"/>
</dbReference>
<dbReference type="Gene3D" id="1.25.40.10">
    <property type="entry name" value="Tetratricopeptide repeat domain"/>
    <property type="match status" value="1"/>
</dbReference>
<feature type="domain" description="Protein kinase" evidence="34">
    <location>
        <begin position="1178"/>
        <end position="1441"/>
    </location>
</feature>
<feature type="compositionally biased region" description="Acidic residues" evidence="32">
    <location>
        <begin position="2489"/>
        <end position="2511"/>
    </location>
</feature>
<evidence type="ECO:0000256" key="19">
    <source>
        <dbReference type="ARBA" id="ARBA00022840"/>
    </source>
</evidence>
<dbReference type="Pfam" id="PF04679">
    <property type="entry name" value="DNA_ligase_A_C"/>
    <property type="match status" value="1"/>
</dbReference>
<evidence type="ECO:0000256" key="18">
    <source>
        <dbReference type="ARBA" id="ARBA00022829"/>
    </source>
</evidence>
<dbReference type="Pfam" id="PF19036">
    <property type="entry name" value="Fuz_longin_1"/>
    <property type="match status" value="1"/>
</dbReference>
<dbReference type="GO" id="GO:0032807">
    <property type="term" value="C:DNA ligase IV complex"/>
    <property type="evidence" value="ECO:0007669"/>
    <property type="project" value="TreeGrafter"/>
</dbReference>
<keyword evidence="23" id="KW-0539">Nucleus</keyword>
<keyword evidence="17" id="KW-0418">Kinase</keyword>
<evidence type="ECO:0000256" key="10">
    <source>
        <dbReference type="ARBA" id="ARBA00022618"/>
    </source>
</evidence>
<accession>A0A0V1EDS3</accession>
<keyword evidence="11" id="KW-0808">Transferase</keyword>
<evidence type="ECO:0000259" key="35">
    <source>
        <dbReference type="PROSITE" id="PS50160"/>
    </source>
</evidence>
<keyword evidence="21 30" id="KW-0233">DNA recombination</keyword>
<dbReference type="EC" id="6.5.1.1" evidence="30"/>
<dbReference type="InterPro" id="IPR019734">
    <property type="entry name" value="TPR_rpt"/>
</dbReference>
<feature type="domain" description="ATP-dependent DNA ligase family profile" evidence="35">
    <location>
        <begin position="1911"/>
        <end position="2047"/>
    </location>
</feature>
<dbReference type="InterPro" id="IPR012310">
    <property type="entry name" value="DNA_ligase_ATP-dep_cent"/>
</dbReference>
<evidence type="ECO:0000256" key="3">
    <source>
        <dbReference type="ARBA" id="ARBA00006692"/>
    </source>
</evidence>
<dbReference type="GO" id="GO:0007064">
    <property type="term" value="P:mitotic sister chromatid cohesion"/>
    <property type="evidence" value="ECO:0007669"/>
    <property type="project" value="InterPro"/>
</dbReference>
<keyword evidence="33" id="KW-1133">Transmembrane helix</keyword>
<dbReference type="PROSITE" id="PS00108">
    <property type="entry name" value="PROTEIN_KINASE_ST"/>
    <property type="match status" value="1"/>
</dbReference>
<evidence type="ECO:0000256" key="6">
    <source>
        <dbReference type="ARBA" id="ARBA00008968"/>
    </source>
</evidence>
<dbReference type="InterPro" id="IPR008271">
    <property type="entry name" value="Ser/Thr_kinase_AS"/>
</dbReference>
<dbReference type="CDD" id="cd07968">
    <property type="entry name" value="OBF_DNA_ligase_IV"/>
    <property type="match status" value="1"/>
</dbReference>
<dbReference type="PROSITE" id="PS50011">
    <property type="entry name" value="PROTEIN_KINASE_DOM"/>
    <property type="match status" value="1"/>
</dbReference>
<dbReference type="NCBIfam" id="TIGR00574">
    <property type="entry name" value="dnl1"/>
    <property type="match status" value="1"/>
</dbReference>
<keyword evidence="13" id="KW-0677">Repeat</keyword>
<dbReference type="GO" id="GO:0005958">
    <property type="term" value="C:DNA-dependent protein kinase-DNA ligase 4 complex"/>
    <property type="evidence" value="ECO:0007669"/>
    <property type="project" value="TreeGrafter"/>
</dbReference>
<dbReference type="InterPro" id="IPR011990">
    <property type="entry name" value="TPR-like_helical_dom_sf"/>
</dbReference>
<dbReference type="SUPFAM" id="SSF56091">
    <property type="entry name" value="DNA ligase/mRNA capping enzyme, catalytic domain"/>
    <property type="match status" value="1"/>
</dbReference>
<keyword evidence="22 30" id="KW-0234">DNA repair</keyword>
<dbReference type="PRINTS" id="PR01546">
    <property type="entry name" value="YEAST73DUF"/>
</dbReference>
<feature type="binding site" evidence="29">
    <location>
        <position position="1207"/>
    </location>
    <ligand>
        <name>ATP</name>
        <dbReference type="ChEBI" id="CHEBI:30616"/>
    </ligand>
</feature>
<dbReference type="Pfam" id="PF10345">
    <property type="entry name" value="Cohesin_load"/>
    <property type="match status" value="1"/>
</dbReference>
<keyword evidence="24" id="KW-0131">Cell cycle</keyword>
<dbReference type="InterPro" id="IPR017441">
    <property type="entry name" value="Protein_kinase_ATP_BS"/>
</dbReference>
<evidence type="ECO:0000256" key="16">
    <source>
        <dbReference type="ARBA" id="ARBA00022776"/>
    </source>
</evidence>
<dbReference type="SUPFAM" id="SSF50249">
    <property type="entry name" value="Nucleic acid-binding proteins"/>
    <property type="match status" value="1"/>
</dbReference>
<dbReference type="Pfam" id="PF00069">
    <property type="entry name" value="Pkinase"/>
    <property type="match status" value="1"/>
</dbReference>
<keyword evidence="33" id="KW-0812">Transmembrane</keyword>